<feature type="compositionally biased region" description="Polar residues" evidence="1">
    <location>
        <begin position="61"/>
        <end position="70"/>
    </location>
</feature>
<organism evidence="2 3">
    <name type="scientific">Triticum urartu</name>
    <name type="common">Red wild einkorn</name>
    <name type="synonym">Crithodium urartu</name>
    <dbReference type="NCBI Taxonomy" id="4572"/>
    <lineage>
        <taxon>Eukaryota</taxon>
        <taxon>Viridiplantae</taxon>
        <taxon>Streptophyta</taxon>
        <taxon>Embryophyta</taxon>
        <taxon>Tracheophyta</taxon>
        <taxon>Spermatophyta</taxon>
        <taxon>Magnoliopsida</taxon>
        <taxon>Liliopsida</taxon>
        <taxon>Poales</taxon>
        <taxon>Poaceae</taxon>
        <taxon>BOP clade</taxon>
        <taxon>Pooideae</taxon>
        <taxon>Triticodae</taxon>
        <taxon>Triticeae</taxon>
        <taxon>Triticinae</taxon>
        <taxon>Triticum</taxon>
    </lineage>
</organism>
<sequence>MLATWDWMLAARRWGRGRRSAALGEVRTRLVTTKEKTMKTRQRDPASPARDSAGSSASSAMTGHSRNRSQMPPPRMTRERTRTPTRGRWWRPCP</sequence>
<feature type="compositionally biased region" description="Basic and acidic residues" evidence="1">
    <location>
        <begin position="31"/>
        <end position="44"/>
    </location>
</feature>
<keyword evidence="3" id="KW-1185">Reference proteome</keyword>
<evidence type="ECO:0000256" key="1">
    <source>
        <dbReference type="SAM" id="MobiDB-lite"/>
    </source>
</evidence>
<accession>A0A8R7U0S5</accession>
<proteinExistence type="predicted"/>
<feature type="compositionally biased region" description="Basic residues" evidence="1">
    <location>
        <begin position="83"/>
        <end position="94"/>
    </location>
</feature>
<reference evidence="3" key="1">
    <citation type="journal article" date="2013" name="Nature">
        <title>Draft genome of the wheat A-genome progenitor Triticum urartu.</title>
        <authorList>
            <person name="Ling H.Q."/>
            <person name="Zhao S."/>
            <person name="Liu D."/>
            <person name="Wang J."/>
            <person name="Sun H."/>
            <person name="Zhang C."/>
            <person name="Fan H."/>
            <person name="Li D."/>
            <person name="Dong L."/>
            <person name="Tao Y."/>
            <person name="Gao C."/>
            <person name="Wu H."/>
            <person name="Li Y."/>
            <person name="Cui Y."/>
            <person name="Guo X."/>
            <person name="Zheng S."/>
            <person name="Wang B."/>
            <person name="Yu K."/>
            <person name="Liang Q."/>
            <person name="Yang W."/>
            <person name="Lou X."/>
            <person name="Chen J."/>
            <person name="Feng M."/>
            <person name="Jian J."/>
            <person name="Zhang X."/>
            <person name="Luo G."/>
            <person name="Jiang Y."/>
            <person name="Liu J."/>
            <person name="Wang Z."/>
            <person name="Sha Y."/>
            <person name="Zhang B."/>
            <person name="Wu H."/>
            <person name="Tang D."/>
            <person name="Shen Q."/>
            <person name="Xue P."/>
            <person name="Zou S."/>
            <person name="Wang X."/>
            <person name="Liu X."/>
            <person name="Wang F."/>
            <person name="Yang Y."/>
            <person name="An X."/>
            <person name="Dong Z."/>
            <person name="Zhang K."/>
            <person name="Zhang X."/>
            <person name="Luo M.C."/>
            <person name="Dvorak J."/>
            <person name="Tong Y."/>
            <person name="Wang J."/>
            <person name="Yang H."/>
            <person name="Li Z."/>
            <person name="Wang D."/>
            <person name="Zhang A."/>
            <person name="Wang J."/>
        </authorList>
    </citation>
    <scope>NUCLEOTIDE SEQUENCE</scope>
    <source>
        <strain evidence="3">cv. G1812</strain>
    </source>
</reference>
<dbReference type="Proteomes" id="UP000015106">
    <property type="component" value="Chromosome 3"/>
</dbReference>
<reference evidence="2" key="2">
    <citation type="submission" date="2018-03" db="EMBL/GenBank/DDBJ databases">
        <title>The Triticum urartu genome reveals the dynamic nature of wheat genome evolution.</title>
        <authorList>
            <person name="Ling H."/>
            <person name="Ma B."/>
            <person name="Shi X."/>
            <person name="Liu H."/>
            <person name="Dong L."/>
            <person name="Sun H."/>
            <person name="Cao Y."/>
            <person name="Gao Q."/>
            <person name="Zheng S."/>
            <person name="Li Y."/>
            <person name="Yu Y."/>
            <person name="Du H."/>
            <person name="Qi M."/>
            <person name="Li Y."/>
            <person name="Yu H."/>
            <person name="Cui Y."/>
            <person name="Wang N."/>
            <person name="Chen C."/>
            <person name="Wu H."/>
            <person name="Zhao Y."/>
            <person name="Zhang J."/>
            <person name="Li Y."/>
            <person name="Zhou W."/>
            <person name="Zhang B."/>
            <person name="Hu W."/>
            <person name="Eijk M."/>
            <person name="Tang J."/>
            <person name="Witsenboer H."/>
            <person name="Zhao S."/>
            <person name="Li Z."/>
            <person name="Zhang A."/>
            <person name="Wang D."/>
            <person name="Liang C."/>
        </authorList>
    </citation>
    <scope>NUCLEOTIDE SEQUENCE [LARGE SCALE GENOMIC DNA]</scope>
    <source>
        <strain evidence="2">cv. G1812</strain>
    </source>
</reference>
<evidence type="ECO:0000313" key="3">
    <source>
        <dbReference type="Proteomes" id="UP000015106"/>
    </source>
</evidence>
<feature type="compositionally biased region" description="Low complexity" evidence="1">
    <location>
        <begin position="46"/>
        <end position="60"/>
    </location>
</feature>
<name>A0A8R7U0S5_TRIUA</name>
<reference evidence="2" key="3">
    <citation type="submission" date="2022-06" db="UniProtKB">
        <authorList>
            <consortium name="EnsemblPlants"/>
        </authorList>
    </citation>
    <scope>IDENTIFICATION</scope>
</reference>
<feature type="region of interest" description="Disordered" evidence="1">
    <location>
        <begin position="31"/>
        <end position="94"/>
    </location>
</feature>
<evidence type="ECO:0000313" key="2">
    <source>
        <dbReference type="EnsemblPlants" id="TuG1812G0300005217.01.T01.cds302216"/>
    </source>
</evidence>
<protein>
    <submittedName>
        <fullName evidence="2">Uncharacterized protein</fullName>
    </submittedName>
</protein>
<dbReference type="Gramene" id="TuG1812G0300005217.01.T01">
    <property type="protein sequence ID" value="TuG1812G0300005217.01.T01.cds302216"/>
    <property type="gene ID" value="TuG1812G0300005217.01"/>
</dbReference>
<dbReference type="EnsemblPlants" id="TuG1812G0300005217.01.T01">
    <property type="protein sequence ID" value="TuG1812G0300005217.01.T01.cds302216"/>
    <property type="gene ID" value="TuG1812G0300005217.01"/>
</dbReference>
<dbReference type="AlphaFoldDB" id="A0A8R7U0S5"/>